<dbReference type="InterPro" id="IPR014036">
    <property type="entry name" value="DeoR-like_C"/>
</dbReference>
<dbReference type="PANTHER" id="PTHR30363">
    <property type="entry name" value="HTH-TYPE TRANSCRIPTIONAL REGULATOR SRLR-RELATED"/>
    <property type="match status" value="1"/>
</dbReference>
<keyword evidence="3" id="KW-0804">Transcription</keyword>
<dbReference type="PROSITE" id="PS00894">
    <property type="entry name" value="HTH_DEOR_1"/>
    <property type="match status" value="1"/>
</dbReference>
<dbReference type="SMART" id="SM01134">
    <property type="entry name" value="DeoRC"/>
    <property type="match status" value="1"/>
</dbReference>
<name>A0A9Q9IGL5_9ACTN</name>
<dbReference type="OrthoDB" id="7688673at2"/>
<dbReference type="SUPFAM" id="SSF100950">
    <property type="entry name" value="NagB/RpiA/CoA transferase-like"/>
    <property type="match status" value="1"/>
</dbReference>
<feature type="domain" description="HTH deoR-type" evidence="4">
    <location>
        <begin position="33"/>
        <end position="88"/>
    </location>
</feature>
<evidence type="ECO:0000313" key="6">
    <source>
        <dbReference type="Proteomes" id="UP001058003"/>
    </source>
</evidence>
<dbReference type="InterPro" id="IPR018356">
    <property type="entry name" value="Tscrpt_reg_HTH_DeoR_CS"/>
</dbReference>
<dbReference type="KEGG" id="daur:Daura_48860"/>
<gene>
    <name evidence="5" type="ORF">Daura_48860</name>
</gene>
<dbReference type="PANTHER" id="PTHR30363:SF44">
    <property type="entry name" value="AGA OPERON TRANSCRIPTIONAL REPRESSOR-RELATED"/>
    <property type="match status" value="1"/>
</dbReference>
<evidence type="ECO:0000256" key="3">
    <source>
        <dbReference type="ARBA" id="ARBA00023163"/>
    </source>
</evidence>
<sequence length="286" mass="29889">MRPGLRVSCSCHKVSCSSGHSELHVCRVVSRRRAERVAAILSRVSGDGAIDAGDLAAEFGVSTATIRRDLQSLEDQQLLARTHGGAVAASPSLAVAELPVRYRAGQHREAKARIARRAFELLPHGPLTIGLTGGTTTHLLARLLATRVDLTVVTNAVNIAAELALRPRLKLIMTGGVTRTQSYELVGPIADRTLDGLHLQVAVIGVDGITAAGGLTTHDDVEAHTNATMLRRAERVIVVADGSKTGRNCLAAIAPLASVSVLVTDAGADPAELEAIRLAGVSVVQA</sequence>
<dbReference type="Pfam" id="PF00455">
    <property type="entry name" value="DeoRC"/>
    <property type="match status" value="1"/>
</dbReference>
<dbReference type="Gene3D" id="3.40.50.1360">
    <property type="match status" value="1"/>
</dbReference>
<dbReference type="Pfam" id="PF08220">
    <property type="entry name" value="HTH_DeoR"/>
    <property type="match status" value="1"/>
</dbReference>
<protein>
    <submittedName>
        <fullName evidence="5">DeoR/GlpR transcriptional regulator</fullName>
    </submittedName>
</protein>
<dbReference type="GO" id="GO:0003700">
    <property type="term" value="F:DNA-binding transcription factor activity"/>
    <property type="evidence" value="ECO:0007669"/>
    <property type="project" value="InterPro"/>
</dbReference>
<evidence type="ECO:0000256" key="2">
    <source>
        <dbReference type="ARBA" id="ARBA00023125"/>
    </source>
</evidence>
<dbReference type="EMBL" id="CP073767">
    <property type="protein sequence ID" value="UWZ54288.1"/>
    <property type="molecule type" value="Genomic_DNA"/>
</dbReference>
<keyword evidence="6" id="KW-1185">Reference proteome</keyword>
<dbReference type="PROSITE" id="PS51000">
    <property type="entry name" value="HTH_DEOR_2"/>
    <property type="match status" value="1"/>
</dbReference>
<dbReference type="GO" id="GO:0003677">
    <property type="term" value="F:DNA binding"/>
    <property type="evidence" value="ECO:0007669"/>
    <property type="project" value="UniProtKB-KW"/>
</dbReference>
<organism evidence="5 6">
    <name type="scientific">Dactylosporangium aurantiacum</name>
    <dbReference type="NCBI Taxonomy" id="35754"/>
    <lineage>
        <taxon>Bacteria</taxon>
        <taxon>Bacillati</taxon>
        <taxon>Actinomycetota</taxon>
        <taxon>Actinomycetes</taxon>
        <taxon>Micromonosporales</taxon>
        <taxon>Micromonosporaceae</taxon>
        <taxon>Dactylosporangium</taxon>
    </lineage>
</organism>
<evidence type="ECO:0000256" key="1">
    <source>
        <dbReference type="ARBA" id="ARBA00023015"/>
    </source>
</evidence>
<reference evidence="5" key="1">
    <citation type="submission" date="2021-04" db="EMBL/GenBank/DDBJ databases">
        <title>Dactylosporangium aurantiacum NRRL B-8018 full assembly.</title>
        <authorList>
            <person name="Hartkoorn R.C."/>
            <person name="Beaudoing E."/>
            <person name="Hot D."/>
        </authorList>
    </citation>
    <scope>NUCLEOTIDE SEQUENCE</scope>
    <source>
        <strain evidence="5">NRRL B-8018</strain>
    </source>
</reference>
<dbReference type="SUPFAM" id="SSF46785">
    <property type="entry name" value="Winged helix' DNA-binding domain"/>
    <property type="match status" value="1"/>
</dbReference>
<keyword evidence="2" id="KW-0238">DNA-binding</keyword>
<dbReference type="Proteomes" id="UP001058003">
    <property type="component" value="Chromosome"/>
</dbReference>
<dbReference type="InterPro" id="IPR050313">
    <property type="entry name" value="Carb_Metab_HTH_regulators"/>
</dbReference>
<dbReference type="PRINTS" id="PR00037">
    <property type="entry name" value="HTHLACR"/>
</dbReference>
<accession>A0A9Q9IGL5</accession>
<dbReference type="InterPro" id="IPR036388">
    <property type="entry name" value="WH-like_DNA-bd_sf"/>
</dbReference>
<dbReference type="InterPro" id="IPR001034">
    <property type="entry name" value="DeoR_HTH"/>
</dbReference>
<dbReference type="SMART" id="SM00420">
    <property type="entry name" value="HTH_DEOR"/>
    <property type="match status" value="1"/>
</dbReference>
<dbReference type="InterPro" id="IPR036390">
    <property type="entry name" value="WH_DNA-bd_sf"/>
</dbReference>
<dbReference type="AlphaFoldDB" id="A0A9Q9IGL5"/>
<evidence type="ECO:0000259" key="4">
    <source>
        <dbReference type="PROSITE" id="PS51000"/>
    </source>
</evidence>
<evidence type="ECO:0000313" key="5">
    <source>
        <dbReference type="EMBL" id="UWZ54288.1"/>
    </source>
</evidence>
<dbReference type="Gene3D" id="1.10.10.10">
    <property type="entry name" value="Winged helix-like DNA-binding domain superfamily/Winged helix DNA-binding domain"/>
    <property type="match status" value="1"/>
</dbReference>
<dbReference type="InterPro" id="IPR037171">
    <property type="entry name" value="NagB/RpiA_transferase-like"/>
</dbReference>
<proteinExistence type="predicted"/>
<keyword evidence="1" id="KW-0805">Transcription regulation</keyword>